<organism evidence="1 2">
    <name type="scientific">Sphingobacterium puteale</name>
    <dbReference type="NCBI Taxonomy" id="2420510"/>
    <lineage>
        <taxon>Bacteria</taxon>
        <taxon>Pseudomonadati</taxon>
        <taxon>Bacteroidota</taxon>
        <taxon>Sphingobacteriia</taxon>
        <taxon>Sphingobacteriales</taxon>
        <taxon>Sphingobacteriaceae</taxon>
        <taxon>Sphingobacterium</taxon>
    </lineage>
</organism>
<dbReference type="PANTHER" id="PTHR31834:SF1">
    <property type="entry name" value="INITIATION-SPECIFIC ALPHA-1,6-MANNOSYLTRANSFERASE"/>
    <property type="match status" value="1"/>
</dbReference>
<dbReference type="AlphaFoldDB" id="A0A420W3J8"/>
<dbReference type="Gene3D" id="3.90.550.20">
    <property type="match status" value="1"/>
</dbReference>
<comment type="caution">
    <text evidence="1">The sequence shown here is derived from an EMBL/GenBank/DDBJ whole genome shotgun (WGS) entry which is preliminary data.</text>
</comment>
<dbReference type="Pfam" id="PF04488">
    <property type="entry name" value="Gly_transf_sug"/>
    <property type="match status" value="1"/>
</dbReference>
<dbReference type="RefSeq" id="WP_121120495.1">
    <property type="nucleotide sequence ID" value="NZ_CP158959.1"/>
</dbReference>
<evidence type="ECO:0000313" key="2">
    <source>
        <dbReference type="Proteomes" id="UP000282423"/>
    </source>
</evidence>
<accession>A0A420W3J8</accession>
<gene>
    <name evidence="1" type="ORF">D7322_00290</name>
</gene>
<protein>
    <submittedName>
        <fullName evidence="1">Glycosyl transferase</fullName>
    </submittedName>
</protein>
<dbReference type="EMBL" id="RBWS01000001">
    <property type="protein sequence ID" value="RKO73156.1"/>
    <property type="molecule type" value="Genomic_DNA"/>
</dbReference>
<dbReference type="SUPFAM" id="SSF53448">
    <property type="entry name" value="Nucleotide-diphospho-sugar transferases"/>
    <property type="match status" value="1"/>
</dbReference>
<keyword evidence="1" id="KW-0808">Transferase</keyword>
<dbReference type="OrthoDB" id="277808at2"/>
<dbReference type="InterPro" id="IPR029044">
    <property type="entry name" value="Nucleotide-diphossugar_trans"/>
</dbReference>
<dbReference type="Proteomes" id="UP000282423">
    <property type="component" value="Unassembled WGS sequence"/>
</dbReference>
<dbReference type="InterPro" id="IPR039367">
    <property type="entry name" value="Och1-like"/>
</dbReference>
<proteinExistence type="predicted"/>
<keyword evidence="2" id="KW-1185">Reference proteome</keyword>
<dbReference type="PANTHER" id="PTHR31834">
    <property type="entry name" value="INITIATION-SPECIFIC ALPHA-1,6-MANNOSYLTRANSFERASE"/>
    <property type="match status" value="1"/>
</dbReference>
<dbReference type="InterPro" id="IPR007577">
    <property type="entry name" value="GlycoTrfase_DXD_sugar-bd_CS"/>
</dbReference>
<name>A0A420W3J8_9SPHI</name>
<reference evidence="1 2" key="1">
    <citation type="submission" date="2018-10" db="EMBL/GenBank/DDBJ databases">
        <title>Sphingobacterium sp. M05W1-28.</title>
        <authorList>
            <person name="Cai H."/>
        </authorList>
    </citation>
    <scope>NUCLEOTIDE SEQUENCE [LARGE SCALE GENOMIC DNA]</scope>
    <source>
        <strain evidence="1 2">M05W1-28</strain>
    </source>
</reference>
<evidence type="ECO:0000313" key="1">
    <source>
        <dbReference type="EMBL" id="RKO73156.1"/>
    </source>
</evidence>
<dbReference type="GO" id="GO:0006487">
    <property type="term" value="P:protein N-linked glycosylation"/>
    <property type="evidence" value="ECO:0007669"/>
    <property type="project" value="TreeGrafter"/>
</dbReference>
<dbReference type="GO" id="GO:0000009">
    <property type="term" value="F:alpha-1,6-mannosyltransferase activity"/>
    <property type="evidence" value="ECO:0007669"/>
    <property type="project" value="InterPro"/>
</dbReference>
<sequence length="221" mass="26445">MAIPKVIYQTFKTNKIPLLTKFYIWRFLKRNKGYRREFFDDTQIDHLIREHFDQRTYDAFARLQIGAAKADFFRYAVLYVHGGIYLDLDSDIIGRLDDVIKPDDRAIIAHENNRSLYAQWALIYDKGHPFLKKTIELIVRNIEEDRYLHDVHQMTGPTVYTEAINMVLEEDPKVSFRRIIDDYRGLLKFKYKLSKILIYGDRSLHWKKMQLKTPVIKPKDK</sequence>